<keyword evidence="6 12" id="KW-0472">Membrane</keyword>
<dbReference type="GO" id="GO:0005789">
    <property type="term" value="C:endoplasmic reticulum membrane"/>
    <property type="evidence" value="ECO:0007669"/>
    <property type="project" value="UniProtKB-SubCell"/>
</dbReference>
<evidence type="ECO:0000256" key="12">
    <source>
        <dbReference type="SAM" id="Phobius"/>
    </source>
</evidence>
<keyword evidence="5 12" id="KW-1133">Transmembrane helix</keyword>
<feature type="transmembrane region" description="Helical" evidence="12">
    <location>
        <begin position="245"/>
        <end position="273"/>
    </location>
</feature>
<feature type="transmembrane region" description="Helical" evidence="12">
    <location>
        <begin position="134"/>
        <end position="159"/>
    </location>
</feature>
<dbReference type="PANTHER" id="PTHR13906">
    <property type="entry name" value="PORCUPINE"/>
    <property type="match status" value="1"/>
</dbReference>
<comment type="similarity">
    <text evidence="8">Belongs to the membrane-bound acyltransferase family. Porcupine subfamily.</text>
</comment>
<accession>E4YDM1</accession>
<dbReference type="InterPro" id="IPR049941">
    <property type="entry name" value="LPLAT_7/PORCN-like"/>
</dbReference>
<feature type="transmembrane region" description="Helical" evidence="12">
    <location>
        <begin position="335"/>
        <end position="355"/>
    </location>
</feature>
<reference evidence="14" key="1">
    <citation type="journal article" date="2010" name="Science">
        <title>Plasticity of animal genome architecture unmasked by rapid evolution of a pelagic tunicate.</title>
        <authorList>
            <person name="Denoeud F."/>
            <person name="Henriet S."/>
            <person name="Mungpakdee S."/>
            <person name="Aury J.M."/>
            <person name="Da Silva C."/>
            <person name="Brinkmann H."/>
            <person name="Mikhaleva J."/>
            <person name="Olsen L.C."/>
            <person name="Jubin C."/>
            <person name="Canestro C."/>
            <person name="Bouquet J.M."/>
            <person name="Danks G."/>
            <person name="Poulain J."/>
            <person name="Campsteijn C."/>
            <person name="Adamski M."/>
            <person name="Cross I."/>
            <person name="Yadetie F."/>
            <person name="Muffato M."/>
            <person name="Louis A."/>
            <person name="Butcher S."/>
            <person name="Tsagkogeorga G."/>
            <person name="Konrad A."/>
            <person name="Singh S."/>
            <person name="Jensen M.F."/>
            <person name="Cong E.H."/>
            <person name="Eikeseth-Otteraa H."/>
            <person name="Noel B."/>
            <person name="Anthouard V."/>
            <person name="Porcel B.M."/>
            <person name="Kachouri-Lafond R."/>
            <person name="Nishino A."/>
            <person name="Ugolini M."/>
            <person name="Chourrout P."/>
            <person name="Nishida H."/>
            <person name="Aasland R."/>
            <person name="Huzurbazar S."/>
            <person name="Westhof E."/>
            <person name="Delsuc F."/>
            <person name="Lehrach H."/>
            <person name="Reinhardt R."/>
            <person name="Weissenbach J."/>
            <person name="Roy S.W."/>
            <person name="Artiguenave F."/>
            <person name="Postlethwait J.H."/>
            <person name="Manak J.R."/>
            <person name="Thompson E.M."/>
            <person name="Jaillon O."/>
            <person name="Du Pasquier L."/>
            <person name="Boudinot P."/>
            <person name="Liberles D.A."/>
            <person name="Volff J.N."/>
            <person name="Philippe H."/>
            <person name="Lenhard B."/>
            <person name="Roest Crollius H."/>
            <person name="Wincker P."/>
            <person name="Chourrout D."/>
        </authorList>
    </citation>
    <scope>NUCLEOTIDE SEQUENCE [LARGE SCALE GENOMIC DNA]</scope>
</reference>
<evidence type="ECO:0000256" key="9">
    <source>
        <dbReference type="ARBA" id="ARBA00038867"/>
    </source>
</evidence>
<evidence type="ECO:0000256" key="4">
    <source>
        <dbReference type="ARBA" id="ARBA00022692"/>
    </source>
</evidence>
<organism evidence="14">
    <name type="scientific">Oikopleura dioica</name>
    <name type="common">Tunicate</name>
    <dbReference type="NCBI Taxonomy" id="34765"/>
    <lineage>
        <taxon>Eukaryota</taxon>
        <taxon>Metazoa</taxon>
        <taxon>Chordata</taxon>
        <taxon>Tunicata</taxon>
        <taxon>Appendicularia</taxon>
        <taxon>Copelata</taxon>
        <taxon>Oikopleuridae</taxon>
        <taxon>Oikopleura</taxon>
    </lineage>
</organism>
<keyword evidence="2" id="KW-0808">Transferase</keyword>
<feature type="transmembrane region" description="Helical" evidence="12">
    <location>
        <begin position="48"/>
        <end position="65"/>
    </location>
</feature>
<dbReference type="GO" id="GO:0016055">
    <property type="term" value="P:Wnt signaling pathway"/>
    <property type="evidence" value="ECO:0007669"/>
    <property type="project" value="UniProtKB-KW"/>
</dbReference>
<evidence type="ECO:0000256" key="8">
    <source>
        <dbReference type="ARBA" id="ARBA00038269"/>
    </source>
</evidence>
<feature type="transmembrane region" description="Helical" evidence="12">
    <location>
        <begin position="12"/>
        <end position="36"/>
    </location>
</feature>
<dbReference type="EMBL" id="FN654433">
    <property type="protein sequence ID" value="CBY33632.1"/>
    <property type="molecule type" value="Genomic_DNA"/>
</dbReference>
<dbReference type="GO" id="GO:0061355">
    <property type="term" value="P:Wnt protein secretion"/>
    <property type="evidence" value="ECO:0007669"/>
    <property type="project" value="TreeGrafter"/>
</dbReference>
<evidence type="ECO:0000256" key="10">
    <source>
        <dbReference type="ARBA" id="ARBA00040371"/>
    </source>
</evidence>
<keyword evidence="7" id="KW-0012">Acyltransferase</keyword>
<evidence type="ECO:0000256" key="1">
    <source>
        <dbReference type="ARBA" id="ARBA00004477"/>
    </source>
</evidence>
<evidence type="ECO:0000256" key="3">
    <source>
        <dbReference type="ARBA" id="ARBA00022687"/>
    </source>
</evidence>
<proteinExistence type="inferred from homology"/>
<dbReference type="Pfam" id="PF03062">
    <property type="entry name" value="MBOAT"/>
    <property type="match status" value="1"/>
</dbReference>
<dbReference type="Pfam" id="PF18084">
    <property type="entry name" value="ARTD15_N"/>
    <property type="match status" value="1"/>
</dbReference>
<feature type="transmembrane region" description="Helical" evidence="12">
    <location>
        <begin position="180"/>
        <end position="199"/>
    </location>
</feature>
<dbReference type="GO" id="GO:0017147">
    <property type="term" value="F:Wnt-protein binding"/>
    <property type="evidence" value="ECO:0007669"/>
    <property type="project" value="TreeGrafter"/>
</dbReference>
<dbReference type="InterPro" id="IPR004299">
    <property type="entry name" value="MBOAT_fam"/>
</dbReference>
<evidence type="ECO:0000256" key="5">
    <source>
        <dbReference type="ARBA" id="ARBA00022989"/>
    </source>
</evidence>
<evidence type="ECO:0000313" key="14">
    <source>
        <dbReference type="EMBL" id="CBY33632.1"/>
    </source>
</evidence>
<comment type="subcellular location">
    <subcellularLocation>
        <location evidence="1">Endoplasmic reticulum membrane</location>
        <topology evidence="1">Multi-pass membrane protein</topology>
    </subcellularLocation>
</comment>
<keyword evidence="4 12" id="KW-0812">Transmembrane</keyword>
<comment type="catalytic activity">
    <reaction evidence="11">
        <text>[Wnt protein]-L-serine + (9Z)-hexadecenoyl-CoA = [Wnt protein]-O-(9Z)-hexadecenoyl-L-serine + CoA</text>
        <dbReference type="Rhea" id="RHEA:45336"/>
        <dbReference type="Rhea" id="RHEA-COMP:11170"/>
        <dbReference type="Rhea" id="RHEA-COMP:11171"/>
        <dbReference type="ChEBI" id="CHEBI:29999"/>
        <dbReference type="ChEBI" id="CHEBI:57287"/>
        <dbReference type="ChEBI" id="CHEBI:61540"/>
        <dbReference type="ChEBI" id="CHEBI:85189"/>
        <dbReference type="EC" id="2.3.1.250"/>
    </reaction>
</comment>
<dbReference type="GO" id="GO:1990698">
    <property type="term" value="F:palmitoleoyltransferase activity"/>
    <property type="evidence" value="ECO:0007669"/>
    <property type="project" value="UniProtKB-EC"/>
</dbReference>
<dbReference type="GO" id="GO:0030258">
    <property type="term" value="P:lipid modification"/>
    <property type="evidence" value="ECO:0007669"/>
    <property type="project" value="TreeGrafter"/>
</dbReference>
<protein>
    <recommendedName>
        <fullName evidence="10">Protein-serine O-palmitoleoyltransferase porcupine</fullName>
        <ecNumber evidence="9">2.3.1.250</ecNumber>
    </recommendedName>
</protein>
<evidence type="ECO:0000256" key="7">
    <source>
        <dbReference type="ARBA" id="ARBA00023315"/>
    </source>
</evidence>
<dbReference type="Proteomes" id="UP000011014">
    <property type="component" value="Unassembled WGS sequence"/>
</dbReference>
<sequence>MDIPIRHTISFISGFLLLVKFHTVALAVFALSFVMFWVNISSAISKKYVVVLLPVSALLGELFIGEAWSGLRGPMLIFLLKFLSVVLTDDLKIELNDMEQVASVMGYYFHPATMLLGPWIPFSLYKKSIESPSFRISSLLLIIPGAIFLILSTCVSSLFEKSTGWIGEANDTIAFHCSNYYILYFTQVLVLLGGAHTVTNFCNPMKVFFPFELYEVCRAWNYPVHEFLRKHVFLSIKASTSTFKAIMLTFFVSATLHGLNFPIFATLMILGLGSFSEFEFRRKVGTNFNLAGILPSSIQEKRAAKLAKDPPIKKPNDPENAQASDKTFSKAFIQAFINLSFLLLNYYHLFFVGSVFGSHELPMIDTLVVFSMKNWTSPLIIVGMIFYSYFIYSWTKEFLWSIFENAAKSGYADKLIRPFPKNYLRSDGIRDFESLSKDIIGRPSYLKQFLSKNLPKNKHLYKKRVFAKVFLQQKISSSRFGAFCKRRWWPRR</sequence>
<evidence type="ECO:0000259" key="13">
    <source>
        <dbReference type="Pfam" id="PF18084"/>
    </source>
</evidence>
<name>E4YDM1_OIKDI</name>
<evidence type="ECO:0000256" key="11">
    <source>
        <dbReference type="ARBA" id="ARBA00047978"/>
    </source>
</evidence>
<dbReference type="InterPro" id="IPR041400">
    <property type="entry name" value="PARP16_N"/>
</dbReference>
<evidence type="ECO:0000256" key="2">
    <source>
        <dbReference type="ARBA" id="ARBA00022679"/>
    </source>
</evidence>
<dbReference type="PANTHER" id="PTHR13906:SF12">
    <property type="entry name" value="PROTEIN-SERINE O-PALMITOLEOYLTRANSFERASE PORCUPINE"/>
    <property type="match status" value="1"/>
</dbReference>
<gene>
    <name evidence="14" type="ORF">GSOID_T00021557001</name>
</gene>
<feature type="transmembrane region" description="Helical" evidence="12">
    <location>
        <begin position="375"/>
        <end position="392"/>
    </location>
</feature>
<evidence type="ECO:0000256" key="6">
    <source>
        <dbReference type="ARBA" id="ARBA00023136"/>
    </source>
</evidence>
<dbReference type="AlphaFoldDB" id="E4YDM1"/>
<feature type="transmembrane region" description="Helical" evidence="12">
    <location>
        <begin position="101"/>
        <end position="122"/>
    </location>
</feature>
<feature type="domain" description="PARP16 N-terminal" evidence="13">
    <location>
        <begin position="397"/>
        <end position="444"/>
    </location>
</feature>
<dbReference type="EC" id="2.3.1.250" evidence="9"/>
<keyword evidence="3" id="KW-0879">Wnt signaling pathway</keyword>